<organism evidence="9 10">
    <name type="scientific">Micavibrio aeruginosavorus</name>
    <dbReference type="NCBI Taxonomy" id="349221"/>
    <lineage>
        <taxon>Bacteria</taxon>
        <taxon>Pseudomonadati</taxon>
        <taxon>Bdellovibrionota</taxon>
        <taxon>Bdellovibrionia</taxon>
        <taxon>Bdellovibrionales</taxon>
        <taxon>Pseudobdellovibrionaceae</taxon>
        <taxon>Micavibrio</taxon>
    </lineage>
</organism>
<dbReference type="GO" id="GO:0046677">
    <property type="term" value="P:response to antibiotic"/>
    <property type="evidence" value="ECO:0007669"/>
    <property type="project" value="TreeGrafter"/>
</dbReference>
<dbReference type="Gene3D" id="2.40.50.100">
    <property type="match status" value="1"/>
</dbReference>
<accession>A0A2W5A748</accession>
<dbReference type="GO" id="GO:0022857">
    <property type="term" value="F:transmembrane transporter activity"/>
    <property type="evidence" value="ECO:0007669"/>
    <property type="project" value="InterPro"/>
</dbReference>
<feature type="domain" description="Multidrug resistance protein MdtA-like barrel-sandwich hybrid" evidence="6">
    <location>
        <begin position="67"/>
        <end position="209"/>
    </location>
</feature>
<evidence type="ECO:0000256" key="1">
    <source>
        <dbReference type="ARBA" id="ARBA00004196"/>
    </source>
</evidence>
<dbReference type="SUPFAM" id="SSF111369">
    <property type="entry name" value="HlyD-like secretion proteins"/>
    <property type="match status" value="1"/>
</dbReference>
<feature type="region of interest" description="Disordered" evidence="4">
    <location>
        <begin position="371"/>
        <end position="391"/>
    </location>
</feature>
<name>A0A2W5A748_9BACT</name>
<dbReference type="InterPro" id="IPR058627">
    <property type="entry name" value="MdtA-like_C"/>
</dbReference>
<dbReference type="EMBL" id="QFNK01000002">
    <property type="protein sequence ID" value="PZO89032.1"/>
    <property type="molecule type" value="Genomic_DNA"/>
</dbReference>
<dbReference type="FunFam" id="2.40.420.20:FF:000001">
    <property type="entry name" value="Efflux RND transporter periplasmic adaptor subunit"/>
    <property type="match status" value="1"/>
</dbReference>
<evidence type="ECO:0000256" key="2">
    <source>
        <dbReference type="ARBA" id="ARBA00009477"/>
    </source>
</evidence>
<dbReference type="Pfam" id="PF25876">
    <property type="entry name" value="HH_MFP_RND"/>
    <property type="match status" value="1"/>
</dbReference>
<dbReference type="InterPro" id="IPR006143">
    <property type="entry name" value="RND_pump_MFP"/>
</dbReference>
<proteinExistence type="inferred from homology"/>
<dbReference type="Gene3D" id="1.10.287.470">
    <property type="entry name" value="Helix hairpin bin"/>
    <property type="match status" value="1"/>
</dbReference>
<comment type="subcellular location">
    <subcellularLocation>
        <location evidence="1">Cell envelope</location>
    </subcellularLocation>
</comment>
<evidence type="ECO:0000259" key="7">
    <source>
        <dbReference type="Pfam" id="PF25944"/>
    </source>
</evidence>
<dbReference type="Gene3D" id="2.40.30.170">
    <property type="match status" value="1"/>
</dbReference>
<dbReference type="AlphaFoldDB" id="A0A2W5A748"/>
<feature type="domain" description="Multidrug resistance protein MdtA-like alpha-helical hairpin" evidence="5">
    <location>
        <begin position="107"/>
        <end position="176"/>
    </location>
</feature>
<sequence>MKKAAIAAVVLLIGVGGYMLWPKHSQGQNGGVPGGAAPAVEVVVQTIKAEDIDLFQDLPGRTQAFKVAEIRPQVNGIIIKRLFEEGSDIEEGQQLYQIDPAPYQAAYDSALADLQKAEANIKSTQAKQARYTELVKVGGVSKQEFDDTAAALAQSEADVAIAKAAVTTAKINLDYTKVFSPIAGRIGKSSVTEGALVTANQAAPLAVVQQLDKIYVDVTQSISDLRKMKKTFGESTAQLSATLTIEGETEPYSEKGLLQFADVTVDQGTGTVQLRILFENPKIDLLPGMFVKARVTQGQADAAILAPQKAVTRNADGSTTIWLVDAENKANVHPVTVSRVVGDQWLVSSGLKSGDRIVVEGLPKLGPGTLVNPVEKTAGPQIPPEQPAAQK</sequence>
<comment type="caution">
    <text evidence="9">The sequence shown here is derived from an EMBL/GenBank/DDBJ whole genome shotgun (WGS) entry which is preliminary data.</text>
</comment>
<comment type="similarity">
    <text evidence="2">Belongs to the membrane fusion protein (MFP) (TC 8.A.1) family.</text>
</comment>
<evidence type="ECO:0000313" key="10">
    <source>
        <dbReference type="Proteomes" id="UP000249557"/>
    </source>
</evidence>
<dbReference type="NCBIfam" id="TIGR01730">
    <property type="entry name" value="RND_mfp"/>
    <property type="match status" value="1"/>
</dbReference>
<dbReference type="Pfam" id="PF25944">
    <property type="entry name" value="Beta-barrel_RND"/>
    <property type="match status" value="1"/>
</dbReference>
<feature type="domain" description="Multidrug resistance protein MdtA-like beta-barrel" evidence="7">
    <location>
        <begin position="214"/>
        <end position="298"/>
    </location>
</feature>
<dbReference type="PANTHER" id="PTHR30158:SF3">
    <property type="entry name" value="MULTIDRUG EFFLUX PUMP SUBUNIT ACRA-RELATED"/>
    <property type="match status" value="1"/>
</dbReference>
<dbReference type="InterPro" id="IPR058624">
    <property type="entry name" value="MdtA-like_HH"/>
</dbReference>
<feature type="domain" description="Multidrug resistance protein MdtA-like C-terminal permuted SH3" evidence="8">
    <location>
        <begin position="303"/>
        <end position="362"/>
    </location>
</feature>
<dbReference type="Pfam" id="PF25917">
    <property type="entry name" value="BSH_RND"/>
    <property type="match status" value="1"/>
</dbReference>
<evidence type="ECO:0000259" key="8">
    <source>
        <dbReference type="Pfam" id="PF25967"/>
    </source>
</evidence>
<evidence type="ECO:0000259" key="5">
    <source>
        <dbReference type="Pfam" id="PF25876"/>
    </source>
</evidence>
<reference evidence="9 10" key="1">
    <citation type="submission" date="2017-08" db="EMBL/GenBank/DDBJ databases">
        <title>Infants hospitalized years apart are colonized by the same room-sourced microbial strains.</title>
        <authorList>
            <person name="Brooks B."/>
            <person name="Olm M.R."/>
            <person name="Firek B.A."/>
            <person name="Baker R."/>
            <person name="Thomas B.C."/>
            <person name="Morowitz M.J."/>
            <person name="Banfield J.F."/>
        </authorList>
    </citation>
    <scope>NUCLEOTIDE SEQUENCE [LARGE SCALE GENOMIC DNA]</scope>
    <source>
        <strain evidence="9">S2_018_000_R2_104</strain>
    </source>
</reference>
<evidence type="ECO:0000259" key="6">
    <source>
        <dbReference type="Pfam" id="PF25917"/>
    </source>
</evidence>
<evidence type="ECO:0000256" key="3">
    <source>
        <dbReference type="SAM" id="Coils"/>
    </source>
</evidence>
<gene>
    <name evidence="9" type="ORF">DI626_00330</name>
</gene>
<dbReference type="PANTHER" id="PTHR30158">
    <property type="entry name" value="ACRA/E-RELATED COMPONENT OF DRUG EFFLUX TRANSPORTER"/>
    <property type="match status" value="1"/>
</dbReference>
<evidence type="ECO:0000256" key="4">
    <source>
        <dbReference type="SAM" id="MobiDB-lite"/>
    </source>
</evidence>
<dbReference type="InterPro" id="IPR058625">
    <property type="entry name" value="MdtA-like_BSH"/>
</dbReference>
<dbReference type="Gene3D" id="2.40.420.20">
    <property type="match status" value="1"/>
</dbReference>
<feature type="coiled-coil region" evidence="3">
    <location>
        <begin position="107"/>
        <end position="134"/>
    </location>
</feature>
<dbReference type="Pfam" id="PF25967">
    <property type="entry name" value="RND-MFP_C"/>
    <property type="match status" value="1"/>
</dbReference>
<dbReference type="GO" id="GO:0005886">
    <property type="term" value="C:plasma membrane"/>
    <property type="evidence" value="ECO:0007669"/>
    <property type="project" value="UniProtKB-SubCell"/>
</dbReference>
<keyword evidence="3" id="KW-0175">Coiled coil</keyword>
<feature type="compositionally biased region" description="Pro residues" evidence="4">
    <location>
        <begin position="381"/>
        <end position="391"/>
    </location>
</feature>
<dbReference type="Proteomes" id="UP000249557">
    <property type="component" value="Unassembled WGS sequence"/>
</dbReference>
<evidence type="ECO:0000313" key="9">
    <source>
        <dbReference type="EMBL" id="PZO89032.1"/>
    </source>
</evidence>
<protein>
    <submittedName>
        <fullName evidence="9">Efflux transporter periplasmic adaptor subunit</fullName>
    </submittedName>
</protein>
<dbReference type="InterPro" id="IPR058626">
    <property type="entry name" value="MdtA-like_b-barrel"/>
</dbReference>